<evidence type="ECO:0000313" key="3">
    <source>
        <dbReference type="Proteomes" id="UP000245708"/>
    </source>
</evidence>
<feature type="transmembrane region" description="Helical" evidence="1">
    <location>
        <begin position="65"/>
        <end position="84"/>
    </location>
</feature>
<dbReference type="RefSeq" id="WP_146200024.1">
    <property type="nucleotide sequence ID" value="NZ_QGGW01000008.1"/>
</dbReference>
<dbReference type="Proteomes" id="UP000245708">
    <property type="component" value="Unassembled WGS sequence"/>
</dbReference>
<evidence type="ECO:0000256" key="1">
    <source>
        <dbReference type="SAM" id="Phobius"/>
    </source>
</evidence>
<feature type="transmembrane region" description="Helical" evidence="1">
    <location>
        <begin position="38"/>
        <end position="58"/>
    </location>
</feature>
<sequence length="91" mass="9414">MSARVRDILLFIGAAVAAHLLLIGPLLGLMILTGGAVFALPVLTLILLGAIALDHFVIRPSGRDGWILTAPALGLCANVAFLVLTTNWGTA</sequence>
<feature type="transmembrane region" description="Helical" evidence="1">
    <location>
        <begin position="9"/>
        <end position="32"/>
    </location>
</feature>
<proteinExistence type="predicted"/>
<dbReference type="AlphaFoldDB" id="A0A316GED2"/>
<name>A0A316GED2_9RHOB</name>
<accession>A0A316GED2</accession>
<protein>
    <submittedName>
        <fullName evidence="2">Uncharacterized protein</fullName>
    </submittedName>
</protein>
<organism evidence="2 3">
    <name type="scientific">Roseicyclus mahoneyensis</name>
    <dbReference type="NCBI Taxonomy" id="164332"/>
    <lineage>
        <taxon>Bacteria</taxon>
        <taxon>Pseudomonadati</taxon>
        <taxon>Pseudomonadota</taxon>
        <taxon>Alphaproteobacteria</taxon>
        <taxon>Rhodobacterales</taxon>
        <taxon>Roseobacteraceae</taxon>
        <taxon>Roseicyclus</taxon>
    </lineage>
</organism>
<evidence type="ECO:0000313" key="2">
    <source>
        <dbReference type="EMBL" id="PWK59359.1"/>
    </source>
</evidence>
<keyword evidence="3" id="KW-1185">Reference proteome</keyword>
<keyword evidence="1" id="KW-1133">Transmembrane helix</keyword>
<comment type="caution">
    <text evidence="2">The sequence shown here is derived from an EMBL/GenBank/DDBJ whole genome shotgun (WGS) entry which is preliminary data.</text>
</comment>
<keyword evidence="1" id="KW-0472">Membrane</keyword>
<keyword evidence="1" id="KW-0812">Transmembrane</keyword>
<dbReference type="EMBL" id="QGGW01000008">
    <property type="protein sequence ID" value="PWK59359.1"/>
    <property type="molecule type" value="Genomic_DNA"/>
</dbReference>
<reference evidence="2 3" key="1">
    <citation type="submission" date="2018-05" db="EMBL/GenBank/DDBJ databases">
        <title>Genomic Encyclopedia of Type Strains, Phase IV (KMG-IV): sequencing the most valuable type-strain genomes for metagenomic binning, comparative biology and taxonomic classification.</title>
        <authorList>
            <person name="Goeker M."/>
        </authorList>
    </citation>
    <scope>NUCLEOTIDE SEQUENCE [LARGE SCALE GENOMIC DNA]</scope>
    <source>
        <strain evidence="2 3">DSM 16097</strain>
    </source>
</reference>
<gene>
    <name evidence="2" type="ORF">C7455_108127</name>
</gene>